<comment type="caution">
    <text evidence="3">The sequence shown here is derived from an EMBL/GenBank/DDBJ whole genome shotgun (WGS) entry which is preliminary data.</text>
</comment>
<evidence type="ECO:0000259" key="1">
    <source>
        <dbReference type="Pfam" id="PF11716"/>
    </source>
</evidence>
<dbReference type="InterPro" id="IPR034660">
    <property type="entry name" value="DinB/YfiT-like"/>
</dbReference>
<dbReference type="AlphaFoldDB" id="A0A101JR76"/>
<dbReference type="RefSeq" id="WP_067695182.1">
    <property type="nucleotide sequence ID" value="NZ_LLZH01000234.1"/>
</dbReference>
<dbReference type="OrthoDB" id="4453346at2"/>
<reference evidence="3 4" key="1">
    <citation type="submission" date="2015-10" db="EMBL/GenBank/DDBJ databases">
        <authorList>
            <person name="Gilbert D.G."/>
        </authorList>
    </citation>
    <scope>NUCLEOTIDE SEQUENCE [LARGE SCALE GENOMIC DNA]</scope>
    <source>
        <strain evidence="3 4">NRRL B-16712</strain>
    </source>
</reference>
<dbReference type="InterPro" id="IPR024344">
    <property type="entry name" value="MDMPI_metal-binding"/>
</dbReference>
<dbReference type="Pfam" id="PF11716">
    <property type="entry name" value="MDMPI_N"/>
    <property type="match status" value="1"/>
</dbReference>
<feature type="domain" description="Mycothiol-dependent maleylpyruvate isomerase metal-binding" evidence="1">
    <location>
        <begin position="13"/>
        <end position="135"/>
    </location>
</feature>
<organism evidence="3 4">
    <name type="scientific">Actinoplanes awajinensis subsp. mycoplanecinus</name>
    <dbReference type="NCBI Taxonomy" id="135947"/>
    <lineage>
        <taxon>Bacteria</taxon>
        <taxon>Bacillati</taxon>
        <taxon>Actinomycetota</taxon>
        <taxon>Actinomycetes</taxon>
        <taxon>Micromonosporales</taxon>
        <taxon>Micromonosporaceae</taxon>
        <taxon>Actinoplanes</taxon>
    </lineage>
</organism>
<dbReference type="Proteomes" id="UP000053244">
    <property type="component" value="Unassembled WGS sequence"/>
</dbReference>
<protein>
    <recommendedName>
        <fullName evidence="5">Mycothiol-dependent maleylpyruvate isomerase metal-binding domain-containing protein</fullName>
    </recommendedName>
</protein>
<evidence type="ECO:0000313" key="3">
    <source>
        <dbReference type="EMBL" id="KUL30951.1"/>
    </source>
</evidence>
<keyword evidence="4" id="KW-1185">Reference proteome</keyword>
<sequence length="274" mass="29930">MADLVPVIGPDDLARAVRAMGETLEPLLDRDWSVPAGTLDWSCRATLAHIGHDLLAYALQVAGQAQHAYLPADLRIRDEATMAEVLTIVEGCGALLVATLRAAGPDVRAWHFGPSDTSGFAALGVAEIILHVYDISRGLQAPWWPPAKFSSRVLARLAPDATAEQQRATGRRQHSTQVLLRYTGRVGDPVPWRWQVPPVPPLIAPPRHTCPCCGHVTLTARGAFEICDECWWEDDGQDDHDSADVHGGPNGDLSLDEARRRYVAKGRGRTLRPR</sequence>
<dbReference type="InterPro" id="IPR025983">
    <property type="entry name" value="Cys_rich_CPCC"/>
</dbReference>
<name>A0A101JR76_9ACTN</name>
<evidence type="ECO:0008006" key="5">
    <source>
        <dbReference type="Google" id="ProtNLM"/>
    </source>
</evidence>
<dbReference type="Pfam" id="PF14206">
    <property type="entry name" value="Cys_rich_CPCC"/>
    <property type="match status" value="1"/>
</dbReference>
<evidence type="ECO:0000259" key="2">
    <source>
        <dbReference type="Pfam" id="PF14206"/>
    </source>
</evidence>
<proteinExistence type="predicted"/>
<evidence type="ECO:0000313" key="4">
    <source>
        <dbReference type="Proteomes" id="UP000053244"/>
    </source>
</evidence>
<gene>
    <name evidence="3" type="ORF">ADL15_23675</name>
</gene>
<dbReference type="EMBL" id="LLZH01000234">
    <property type="protein sequence ID" value="KUL30951.1"/>
    <property type="molecule type" value="Genomic_DNA"/>
</dbReference>
<dbReference type="SUPFAM" id="SSF109854">
    <property type="entry name" value="DinB/YfiT-like putative metalloenzymes"/>
    <property type="match status" value="1"/>
</dbReference>
<dbReference type="GO" id="GO:0046872">
    <property type="term" value="F:metal ion binding"/>
    <property type="evidence" value="ECO:0007669"/>
    <property type="project" value="InterPro"/>
</dbReference>
<accession>A0A101JR76</accession>
<feature type="domain" description="Cysteine-rich CPCC" evidence="2">
    <location>
        <begin position="209"/>
        <end position="266"/>
    </location>
</feature>